<gene>
    <name evidence="1" type="ORF">SAMN02745691_01228</name>
</gene>
<proteinExistence type="predicted"/>
<name>A0A1M6G268_9FIRM</name>
<evidence type="ECO:0000313" key="1">
    <source>
        <dbReference type="EMBL" id="SHJ03957.1"/>
    </source>
</evidence>
<accession>A0A1M6G268</accession>
<dbReference type="EMBL" id="FQYT01000011">
    <property type="protein sequence ID" value="SHJ03957.1"/>
    <property type="molecule type" value="Genomic_DNA"/>
</dbReference>
<dbReference type="Pfam" id="PF18941">
    <property type="entry name" value="DUF5688"/>
    <property type="match status" value="1"/>
</dbReference>
<dbReference type="InterPro" id="IPR043743">
    <property type="entry name" value="DUF5688"/>
</dbReference>
<dbReference type="STRING" id="1122934.SAMN02745691_01228"/>
<organism evidence="1 2">
    <name type="scientific">Parasporobacterium paucivorans DSM 15970</name>
    <dbReference type="NCBI Taxonomy" id="1122934"/>
    <lineage>
        <taxon>Bacteria</taxon>
        <taxon>Bacillati</taxon>
        <taxon>Bacillota</taxon>
        <taxon>Clostridia</taxon>
        <taxon>Lachnospirales</taxon>
        <taxon>Lachnospiraceae</taxon>
        <taxon>Parasporobacterium</taxon>
    </lineage>
</organism>
<dbReference type="OrthoDB" id="1655031at2"/>
<dbReference type="RefSeq" id="WP_073993479.1">
    <property type="nucleotide sequence ID" value="NZ_FQYT01000011.1"/>
</dbReference>
<evidence type="ECO:0000313" key="2">
    <source>
        <dbReference type="Proteomes" id="UP000184342"/>
    </source>
</evidence>
<dbReference type="Proteomes" id="UP000184342">
    <property type="component" value="Unassembled WGS sequence"/>
</dbReference>
<sequence length="323" mass="37203">MNYEQFQGYVKENVTRVLGEECRVIIRKVLKNNDVELDGLTIYENGSIISPTIYLNEYYEEYGQGRPPGNIIAEILDLYDVHKDKMDFDVDIFKDFDKVKDKIVYKLINAVQNNKLLSDVPFIPLLDLAVVFYYIFDSTESGNSTAMIHNSHLELWNAQVEDLYEAAVRNTPDILEYDLRNMDEIIREMLVADVWNSTEENEEFWSDAPYDRAEVEKAAADMISDIRDHSIQMYVLTNKHRMNGAACILYDGVLQEFASNKGNDLYILPSSIHEVILVPAGDDVTKEQLDSMVCEVNQSDVEDGDILSDHVYIYRRDTGRICM</sequence>
<dbReference type="AlphaFoldDB" id="A0A1M6G268"/>
<keyword evidence="2" id="KW-1185">Reference proteome</keyword>
<protein>
    <submittedName>
        <fullName evidence="1">Uncharacterized protein</fullName>
    </submittedName>
</protein>
<reference evidence="1 2" key="1">
    <citation type="submission" date="2016-11" db="EMBL/GenBank/DDBJ databases">
        <authorList>
            <person name="Jaros S."/>
            <person name="Januszkiewicz K."/>
            <person name="Wedrychowicz H."/>
        </authorList>
    </citation>
    <scope>NUCLEOTIDE SEQUENCE [LARGE SCALE GENOMIC DNA]</scope>
    <source>
        <strain evidence="1 2">DSM 15970</strain>
    </source>
</reference>